<gene>
    <name evidence="1" type="ORF">BDR25DRAFT_319889</name>
</gene>
<comment type="caution">
    <text evidence="1">The sequence shown here is derived from an EMBL/GenBank/DDBJ whole genome shotgun (WGS) entry which is preliminary data.</text>
</comment>
<sequence>MNSAIPLNDLTPARCSFEGQLSRSNTRAAQRQDDGEGNEQRRSTSESPAMGGGGPIQRRRSGPSSLEARIARTRNSTSSIHPSRTRTTTPPIPTVPGAAHQPNDPQCRTTASPNLPEDGGLIDRQPTPIPPQMLNEGRRALPARYRHQRQSATHDVTPEWQADSDPYRYQTLARVRSSSSTSEQFRDGRPTPGVNSQAPAIQTTFEYNLVTKEYEAVTTANHAVIERAARNAERRKQQLQNMEEMQNFNNARRATSPNNIASTNMSFSQRSHSSSVSASVRRVHFDDQDNQEQQSYRPQRHPAFEGRSVMREGMLIPRPYDPDNEEPLDAELYDDAEHPIIQPESDLMSPPGTSQEPPTAYTRSKGKQPAIPQIWLDTPNRDAIPPNAPVPHNSSEGSHRQRAPSPHPHSILRRPHRQRIDHIPCYKRAYRAIREQPEIHPDDLDPPIPWYKRAYRAIREQPQEHGPNITGAAFIMQLEHDIAPTNWALHIFQFISWLTFIVLFHFWTTKSNKKVAVDCFELKTMMYALALNPGSKSLNSPGNFNNRSLSIPSSVEIPAKFFKNGRLDSSVCVLSPLDKRLTLFDKFHGQFIIGMGTAVAKLHSPSNSPPDSTFVVSWLLSSAVNFED</sequence>
<evidence type="ECO:0000313" key="2">
    <source>
        <dbReference type="Proteomes" id="UP000799755"/>
    </source>
</evidence>
<reference evidence="1" key="1">
    <citation type="journal article" date="2020" name="Stud. Mycol.">
        <title>101 Dothideomycetes genomes: a test case for predicting lifestyles and emergence of pathogens.</title>
        <authorList>
            <person name="Haridas S."/>
            <person name="Albert R."/>
            <person name="Binder M."/>
            <person name="Bloem J."/>
            <person name="Labutti K."/>
            <person name="Salamov A."/>
            <person name="Andreopoulos B."/>
            <person name="Baker S."/>
            <person name="Barry K."/>
            <person name="Bills G."/>
            <person name="Bluhm B."/>
            <person name="Cannon C."/>
            <person name="Castanera R."/>
            <person name="Culley D."/>
            <person name="Daum C."/>
            <person name="Ezra D."/>
            <person name="Gonzalez J."/>
            <person name="Henrissat B."/>
            <person name="Kuo A."/>
            <person name="Liang C."/>
            <person name="Lipzen A."/>
            <person name="Lutzoni F."/>
            <person name="Magnuson J."/>
            <person name="Mondo S."/>
            <person name="Nolan M."/>
            <person name="Ohm R."/>
            <person name="Pangilinan J."/>
            <person name="Park H.-J."/>
            <person name="Ramirez L."/>
            <person name="Alfaro M."/>
            <person name="Sun H."/>
            <person name="Tritt A."/>
            <person name="Yoshinaga Y."/>
            <person name="Zwiers L.-H."/>
            <person name="Turgeon B."/>
            <person name="Goodwin S."/>
            <person name="Spatafora J."/>
            <person name="Crous P."/>
            <person name="Grigoriev I."/>
        </authorList>
    </citation>
    <scope>NUCLEOTIDE SEQUENCE</scope>
    <source>
        <strain evidence="1">ATCC 200398</strain>
    </source>
</reference>
<proteinExistence type="predicted"/>
<organism evidence="1 2">
    <name type="scientific">Lindgomyces ingoldianus</name>
    <dbReference type="NCBI Taxonomy" id="673940"/>
    <lineage>
        <taxon>Eukaryota</taxon>
        <taxon>Fungi</taxon>
        <taxon>Dikarya</taxon>
        <taxon>Ascomycota</taxon>
        <taxon>Pezizomycotina</taxon>
        <taxon>Dothideomycetes</taxon>
        <taxon>Pleosporomycetidae</taxon>
        <taxon>Pleosporales</taxon>
        <taxon>Lindgomycetaceae</taxon>
        <taxon>Lindgomyces</taxon>
    </lineage>
</organism>
<accession>A0ACB6Q9C8</accession>
<dbReference type="Proteomes" id="UP000799755">
    <property type="component" value="Unassembled WGS sequence"/>
</dbReference>
<protein>
    <submittedName>
        <fullName evidence="1">Uncharacterized protein</fullName>
    </submittedName>
</protein>
<evidence type="ECO:0000313" key="1">
    <source>
        <dbReference type="EMBL" id="KAF2463509.1"/>
    </source>
</evidence>
<dbReference type="EMBL" id="MU003549">
    <property type="protein sequence ID" value="KAF2463509.1"/>
    <property type="molecule type" value="Genomic_DNA"/>
</dbReference>
<name>A0ACB6Q9C8_9PLEO</name>
<keyword evidence="2" id="KW-1185">Reference proteome</keyword>